<feature type="transmembrane region" description="Helical" evidence="8">
    <location>
        <begin position="67"/>
        <end position="84"/>
    </location>
</feature>
<dbReference type="RefSeq" id="WP_337092959.1">
    <property type="nucleotide sequence ID" value="NZ_JAPYKO010000005.1"/>
</dbReference>
<keyword evidence="10" id="KW-1185">Reference proteome</keyword>
<evidence type="ECO:0000313" key="10">
    <source>
        <dbReference type="Proteomes" id="UP001366503"/>
    </source>
</evidence>
<keyword evidence="3" id="KW-1003">Cell membrane</keyword>
<protein>
    <submittedName>
        <fullName evidence="9">ABC transporter permease</fullName>
    </submittedName>
</protein>
<evidence type="ECO:0000256" key="6">
    <source>
        <dbReference type="ARBA" id="ARBA00022989"/>
    </source>
</evidence>
<keyword evidence="2" id="KW-0813">Transport</keyword>
<feature type="transmembrane region" description="Helical" evidence="8">
    <location>
        <begin position="246"/>
        <end position="264"/>
    </location>
</feature>
<proteinExistence type="predicted"/>
<name>A0ABU8KA93_9HYPH</name>
<evidence type="ECO:0000256" key="7">
    <source>
        <dbReference type="ARBA" id="ARBA00023136"/>
    </source>
</evidence>
<reference evidence="9 10" key="1">
    <citation type="submission" date="2022-12" db="EMBL/GenBank/DDBJ databases">
        <authorList>
            <person name="Muema E."/>
        </authorList>
    </citation>
    <scope>NUCLEOTIDE SEQUENCE [LARGE SCALE GENOMIC DNA]</scope>
    <source>
        <strain evidence="10">1330</strain>
    </source>
</reference>
<evidence type="ECO:0000256" key="2">
    <source>
        <dbReference type="ARBA" id="ARBA00022448"/>
    </source>
</evidence>
<dbReference type="EMBL" id="JAPYKO010000005">
    <property type="protein sequence ID" value="MEI9402582.1"/>
    <property type="molecule type" value="Genomic_DNA"/>
</dbReference>
<feature type="transmembrane region" description="Helical" evidence="8">
    <location>
        <begin position="168"/>
        <end position="192"/>
    </location>
</feature>
<accession>A0ABU8KA93</accession>
<keyword evidence="5 8" id="KW-0812">Transmembrane</keyword>
<dbReference type="PANTHER" id="PTHR32196">
    <property type="entry name" value="ABC TRANSPORTER PERMEASE PROTEIN YPHD-RELATED-RELATED"/>
    <property type="match status" value="1"/>
</dbReference>
<evidence type="ECO:0000256" key="5">
    <source>
        <dbReference type="ARBA" id="ARBA00022692"/>
    </source>
</evidence>
<evidence type="ECO:0000256" key="4">
    <source>
        <dbReference type="ARBA" id="ARBA00022519"/>
    </source>
</evidence>
<dbReference type="PANTHER" id="PTHR32196:SF21">
    <property type="entry name" value="ABC TRANSPORTER PERMEASE PROTEIN YPHD-RELATED"/>
    <property type="match status" value="1"/>
</dbReference>
<feature type="transmembrane region" description="Helical" evidence="8">
    <location>
        <begin position="117"/>
        <end position="134"/>
    </location>
</feature>
<dbReference type="Proteomes" id="UP001366503">
    <property type="component" value="Unassembled WGS sequence"/>
</dbReference>
<evidence type="ECO:0000256" key="1">
    <source>
        <dbReference type="ARBA" id="ARBA00004651"/>
    </source>
</evidence>
<evidence type="ECO:0000256" key="8">
    <source>
        <dbReference type="SAM" id="Phobius"/>
    </source>
</evidence>
<sequence length="326" mass="34287">MPKLKPEYLSQENIVLLLTVALLAGFALLVPGFASAGNLIALVRGVSILGVLAIGMGLVVIGRGIDLSMVAVMALSVTWMLSMANDGTPLLVAAGWAFLAVIAVGVLNGVMIAYAEVPALFATLATGSFVYGFGRSTLITQDTVAVTSTDSFFQWLGATYIGPFPIEIIFFAGTAILAEMILRMTVFGKYVYLMGDNYLAARNVGIPVRPMIVAQYLFSSLVAFTAGIITAANLLSMSTRIVNSQLLYDIILVVVVGGIGLNGGKGGIRNVVIGALLVGILSNGLTILDVPDLYQKLVKALVLLCALIADSLLNPRNEQTEKQGDI</sequence>
<feature type="transmembrane region" description="Helical" evidence="8">
    <location>
        <begin position="12"/>
        <end position="33"/>
    </location>
</feature>
<dbReference type="CDD" id="cd06579">
    <property type="entry name" value="TM_PBP1_transp_AraH_like"/>
    <property type="match status" value="1"/>
</dbReference>
<evidence type="ECO:0000256" key="3">
    <source>
        <dbReference type="ARBA" id="ARBA00022475"/>
    </source>
</evidence>
<dbReference type="Pfam" id="PF02653">
    <property type="entry name" value="BPD_transp_2"/>
    <property type="match status" value="1"/>
</dbReference>
<feature type="transmembrane region" description="Helical" evidence="8">
    <location>
        <begin position="90"/>
        <end position="110"/>
    </location>
</feature>
<gene>
    <name evidence="9" type="ORF">O7A05_10485</name>
</gene>
<feature type="transmembrane region" description="Helical" evidence="8">
    <location>
        <begin position="213"/>
        <end position="234"/>
    </location>
</feature>
<feature type="transmembrane region" description="Helical" evidence="8">
    <location>
        <begin position="271"/>
        <end position="288"/>
    </location>
</feature>
<keyword evidence="4" id="KW-0997">Cell inner membrane</keyword>
<evidence type="ECO:0000313" key="9">
    <source>
        <dbReference type="EMBL" id="MEI9402582.1"/>
    </source>
</evidence>
<comment type="caution">
    <text evidence="9">The sequence shown here is derived from an EMBL/GenBank/DDBJ whole genome shotgun (WGS) entry which is preliminary data.</text>
</comment>
<organism evidence="9 10">
    <name type="scientific">Mesorhizobium argentiipisi</name>
    <dbReference type="NCBI Taxonomy" id="3015175"/>
    <lineage>
        <taxon>Bacteria</taxon>
        <taxon>Pseudomonadati</taxon>
        <taxon>Pseudomonadota</taxon>
        <taxon>Alphaproteobacteria</taxon>
        <taxon>Hyphomicrobiales</taxon>
        <taxon>Phyllobacteriaceae</taxon>
        <taxon>Mesorhizobium</taxon>
    </lineage>
</organism>
<feature type="transmembrane region" description="Helical" evidence="8">
    <location>
        <begin position="39"/>
        <end position="60"/>
    </location>
</feature>
<comment type="subcellular location">
    <subcellularLocation>
        <location evidence="1">Cell membrane</location>
        <topology evidence="1">Multi-pass membrane protein</topology>
    </subcellularLocation>
</comment>
<dbReference type="InterPro" id="IPR001851">
    <property type="entry name" value="ABC_transp_permease"/>
</dbReference>
<keyword evidence="6 8" id="KW-1133">Transmembrane helix</keyword>
<keyword evidence="7 8" id="KW-0472">Membrane</keyword>